<dbReference type="InterPro" id="IPR010610">
    <property type="entry name" value="EryCIII-like_C"/>
</dbReference>
<dbReference type="GO" id="GO:0017000">
    <property type="term" value="P:antibiotic biosynthetic process"/>
    <property type="evidence" value="ECO:0007669"/>
    <property type="project" value="UniProtKB-ARBA"/>
</dbReference>
<gene>
    <name evidence="6" type="ORF">GCM10017600_82110</name>
</gene>
<feature type="domain" description="Erythromycin biosynthesis protein CIII-like N-terminal" evidence="5">
    <location>
        <begin position="6"/>
        <end position="202"/>
    </location>
</feature>
<protein>
    <submittedName>
        <fullName evidence="6">Glycosyl transferase</fullName>
    </submittedName>
</protein>
<sequence>MVPLAWAFRLAGHEVTVVTGGDGLAARDAGLVTLDAVPGLTTARMVADFLRDRPELLESMHDLSAEEMRKRMPLAISMWDGYVDEHVRIAERLRPDLVVYDPIFTAGPVAAARLGVPCVAHNFGMARFEPEMFREPPADAAFHRNGVAVPDRIETIDVAPPSLLEGTPSRWTMRYVPYNGGGVLPEWLLDPGDRPRVAITLGTVVPETHGLGEFERIIAAAGEVDAQFVVAVGNKDLSELGELPPNVRATGWVPLGALLRHCVAAVHHGGAGTALTCSALGVPQLILPNGADRHLNADALSARGSALSARIEELDASLIDVLLTDEGLRSAAGEVRNEIESLPTPAELVPELVKL</sequence>
<dbReference type="SUPFAM" id="SSF53756">
    <property type="entry name" value="UDP-Glycosyltransferase/glycogen phosphorylase"/>
    <property type="match status" value="1"/>
</dbReference>
<evidence type="ECO:0000256" key="3">
    <source>
        <dbReference type="ARBA" id="ARBA00022679"/>
    </source>
</evidence>
<evidence type="ECO:0000259" key="4">
    <source>
        <dbReference type="Pfam" id="PF06722"/>
    </source>
</evidence>
<dbReference type="InterPro" id="IPR048284">
    <property type="entry name" value="EryCIII-like_N"/>
</dbReference>
<organism evidence="6 7">
    <name type="scientific">Streptosporangium carneum</name>
    <dbReference type="NCBI Taxonomy" id="47481"/>
    <lineage>
        <taxon>Bacteria</taxon>
        <taxon>Bacillati</taxon>
        <taxon>Actinomycetota</taxon>
        <taxon>Actinomycetes</taxon>
        <taxon>Streptosporangiales</taxon>
        <taxon>Streptosporangiaceae</taxon>
        <taxon>Streptosporangium</taxon>
    </lineage>
</organism>
<evidence type="ECO:0000256" key="2">
    <source>
        <dbReference type="ARBA" id="ARBA00022676"/>
    </source>
</evidence>
<evidence type="ECO:0000313" key="6">
    <source>
        <dbReference type="EMBL" id="GLK14799.1"/>
    </source>
</evidence>
<keyword evidence="7" id="KW-1185">Reference proteome</keyword>
<dbReference type="EMBL" id="BSEV01000037">
    <property type="protein sequence ID" value="GLK14799.1"/>
    <property type="molecule type" value="Genomic_DNA"/>
</dbReference>
<comment type="caution">
    <text evidence="6">The sequence shown here is derived from an EMBL/GenBank/DDBJ whole genome shotgun (WGS) entry which is preliminary data.</text>
</comment>
<keyword evidence="2" id="KW-0328">Glycosyltransferase</keyword>
<dbReference type="Pfam" id="PF06722">
    <property type="entry name" value="EryCIII-like_C"/>
    <property type="match status" value="1"/>
</dbReference>
<dbReference type="Pfam" id="PF21036">
    <property type="entry name" value="EryCIII-like_N"/>
    <property type="match status" value="1"/>
</dbReference>
<accession>A0A9W6MHF5</accession>
<proteinExistence type="inferred from homology"/>
<dbReference type="Gene3D" id="3.40.50.2000">
    <property type="entry name" value="Glycogen Phosphorylase B"/>
    <property type="match status" value="2"/>
</dbReference>
<dbReference type="Proteomes" id="UP001143474">
    <property type="component" value="Unassembled WGS sequence"/>
</dbReference>
<evidence type="ECO:0000313" key="7">
    <source>
        <dbReference type="Proteomes" id="UP001143474"/>
    </source>
</evidence>
<dbReference type="PANTHER" id="PTHR48050">
    <property type="entry name" value="STEROL 3-BETA-GLUCOSYLTRANSFERASE"/>
    <property type="match status" value="1"/>
</dbReference>
<reference evidence="6" key="1">
    <citation type="journal article" date="2014" name="Int. J. Syst. Evol. Microbiol.">
        <title>Complete genome sequence of Corynebacterium casei LMG S-19264T (=DSM 44701T), isolated from a smear-ripened cheese.</title>
        <authorList>
            <consortium name="US DOE Joint Genome Institute (JGI-PGF)"/>
            <person name="Walter F."/>
            <person name="Albersmeier A."/>
            <person name="Kalinowski J."/>
            <person name="Ruckert C."/>
        </authorList>
    </citation>
    <scope>NUCLEOTIDE SEQUENCE</scope>
    <source>
        <strain evidence="6">VKM Ac-2007</strain>
    </source>
</reference>
<dbReference type="CDD" id="cd03784">
    <property type="entry name" value="GT1_Gtf-like"/>
    <property type="match status" value="1"/>
</dbReference>
<evidence type="ECO:0000259" key="5">
    <source>
        <dbReference type="Pfam" id="PF21036"/>
    </source>
</evidence>
<dbReference type="GO" id="GO:0008194">
    <property type="term" value="F:UDP-glycosyltransferase activity"/>
    <property type="evidence" value="ECO:0007669"/>
    <property type="project" value="InterPro"/>
</dbReference>
<dbReference type="FunFam" id="3.40.50.2000:FF:000072">
    <property type="entry name" value="Glycosyl transferase"/>
    <property type="match status" value="1"/>
</dbReference>
<dbReference type="RefSeq" id="WP_271223073.1">
    <property type="nucleotide sequence ID" value="NZ_BAAAVD010000059.1"/>
</dbReference>
<reference evidence="6" key="2">
    <citation type="submission" date="2023-01" db="EMBL/GenBank/DDBJ databases">
        <authorList>
            <person name="Sun Q."/>
            <person name="Evtushenko L."/>
        </authorList>
    </citation>
    <scope>NUCLEOTIDE SEQUENCE</scope>
    <source>
        <strain evidence="6">VKM Ac-2007</strain>
    </source>
</reference>
<dbReference type="GO" id="GO:0016758">
    <property type="term" value="F:hexosyltransferase activity"/>
    <property type="evidence" value="ECO:0007669"/>
    <property type="project" value="UniProtKB-ARBA"/>
</dbReference>
<keyword evidence="3 6" id="KW-0808">Transferase</keyword>
<comment type="similarity">
    <text evidence="1">Belongs to the glycosyltransferase 28 family.</text>
</comment>
<dbReference type="PANTHER" id="PTHR48050:SF13">
    <property type="entry name" value="STEROL 3-BETA-GLUCOSYLTRANSFERASE UGT80A2"/>
    <property type="match status" value="1"/>
</dbReference>
<name>A0A9W6MHF5_9ACTN</name>
<dbReference type="AlphaFoldDB" id="A0A9W6MHF5"/>
<dbReference type="InterPro" id="IPR002213">
    <property type="entry name" value="UDP_glucos_trans"/>
</dbReference>
<dbReference type="InterPro" id="IPR050426">
    <property type="entry name" value="Glycosyltransferase_28"/>
</dbReference>
<evidence type="ECO:0000256" key="1">
    <source>
        <dbReference type="ARBA" id="ARBA00006962"/>
    </source>
</evidence>
<feature type="domain" description="Erythromycin biosynthesis protein CIII-like C-terminal" evidence="4">
    <location>
        <begin position="216"/>
        <end position="355"/>
    </location>
</feature>